<accession>A0A484ZEF6</accession>
<feature type="domain" description="Response regulatory" evidence="2">
    <location>
        <begin position="12"/>
        <end position="38"/>
    </location>
</feature>
<gene>
    <name evidence="3" type="ORF">NCTC12282_01827</name>
</gene>
<sequence>MQFHASVTGVTSILVVDDSASYRFLLVNLLKKMEFFCF</sequence>
<dbReference type="EMBL" id="CAADJA010000002">
    <property type="protein sequence ID" value="VFS46897.1"/>
    <property type="molecule type" value="Genomic_DNA"/>
</dbReference>
<dbReference type="Proteomes" id="UP000373449">
    <property type="component" value="Unassembled WGS sequence"/>
</dbReference>
<comment type="caution">
    <text evidence="1">Lacks conserved residue(s) required for the propagation of feature annotation.</text>
</comment>
<name>A0A484ZEF6_9GAMM</name>
<dbReference type="InterPro" id="IPR001789">
    <property type="entry name" value="Sig_transdc_resp-reg_receiver"/>
</dbReference>
<dbReference type="GO" id="GO:0000160">
    <property type="term" value="P:phosphorelay signal transduction system"/>
    <property type="evidence" value="ECO:0007669"/>
    <property type="project" value="InterPro"/>
</dbReference>
<reference evidence="3 4" key="1">
    <citation type="submission" date="2019-03" db="EMBL/GenBank/DDBJ databases">
        <authorList>
            <consortium name="Pathogen Informatics"/>
        </authorList>
    </citation>
    <scope>NUCLEOTIDE SEQUENCE [LARGE SCALE GENOMIC DNA]</scope>
    <source>
        <strain evidence="3 4">NCTC12282</strain>
    </source>
</reference>
<organism evidence="3 4">
    <name type="scientific">Budvicia aquatica</name>
    <dbReference type="NCBI Taxonomy" id="82979"/>
    <lineage>
        <taxon>Bacteria</taxon>
        <taxon>Pseudomonadati</taxon>
        <taxon>Pseudomonadota</taxon>
        <taxon>Gammaproteobacteria</taxon>
        <taxon>Enterobacterales</taxon>
        <taxon>Budviciaceae</taxon>
        <taxon>Budvicia</taxon>
    </lineage>
</organism>
<evidence type="ECO:0000313" key="3">
    <source>
        <dbReference type="EMBL" id="VFS46897.1"/>
    </source>
</evidence>
<evidence type="ECO:0000313" key="4">
    <source>
        <dbReference type="Proteomes" id="UP000373449"/>
    </source>
</evidence>
<evidence type="ECO:0000259" key="2">
    <source>
        <dbReference type="PROSITE" id="PS50110"/>
    </source>
</evidence>
<dbReference type="PROSITE" id="PS50110">
    <property type="entry name" value="RESPONSE_REGULATORY"/>
    <property type="match status" value="1"/>
</dbReference>
<dbReference type="AlphaFoldDB" id="A0A484ZEF6"/>
<protein>
    <recommendedName>
        <fullName evidence="2">Response regulatory domain-containing protein</fullName>
    </recommendedName>
</protein>
<evidence type="ECO:0000256" key="1">
    <source>
        <dbReference type="PROSITE-ProRule" id="PRU00169"/>
    </source>
</evidence>
<proteinExistence type="predicted"/>